<dbReference type="PANTHER" id="PTHR23501">
    <property type="entry name" value="MAJOR FACILITATOR SUPERFAMILY"/>
    <property type="match status" value="1"/>
</dbReference>
<feature type="compositionally biased region" description="Gly residues" evidence="8">
    <location>
        <begin position="443"/>
        <end position="453"/>
    </location>
</feature>
<evidence type="ECO:0000256" key="3">
    <source>
        <dbReference type="ARBA" id="ARBA00022448"/>
    </source>
</evidence>
<dbReference type="Gene3D" id="1.20.1250.20">
    <property type="entry name" value="MFS general substrate transporter like domains"/>
    <property type="match status" value="1"/>
</dbReference>
<feature type="transmembrane region" description="Helical" evidence="9">
    <location>
        <begin position="78"/>
        <end position="100"/>
    </location>
</feature>
<evidence type="ECO:0000256" key="7">
    <source>
        <dbReference type="ARBA" id="ARBA00023180"/>
    </source>
</evidence>
<organism evidence="11 12">
    <name type="scientific">Aspergillus keveii</name>
    <dbReference type="NCBI Taxonomy" id="714993"/>
    <lineage>
        <taxon>Eukaryota</taxon>
        <taxon>Fungi</taxon>
        <taxon>Dikarya</taxon>
        <taxon>Ascomycota</taxon>
        <taxon>Pezizomycotina</taxon>
        <taxon>Eurotiomycetes</taxon>
        <taxon>Eurotiomycetidae</taxon>
        <taxon>Eurotiales</taxon>
        <taxon>Aspergillaceae</taxon>
        <taxon>Aspergillus</taxon>
        <taxon>Aspergillus subgen. Nidulantes</taxon>
    </lineage>
</organism>
<evidence type="ECO:0000256" key="6">
    <source>
        <dbReference type="ARBA" id="ARBA00023136"/>
    </source>
</evidence>
<dbReference type="Pfam" id="PF06609">
    <property type="entry name" value="TRI12"/>
    <property type="match status" value="1"/>
</dbReference>
<keyword evidence="3" id="KW-0813">Transport</keyword>
<feature type="transmembrane region" description="Helical" evidence="9">
    <location>
        <begin position="181"/>
        <end position="200"/>
    </location>
</feature>
<sequence>MTSSPSSSRGWRFRVIIAGLSVISLLTAVESTVTSTALPTISRDLNAGESYIWFANAFFLSRYHRIPASLWTASGCLYWRWALTSAVVLFALGSGISDVVCDLVPLRERGQIIAIVFVVFSVGSSTGPFVGGAFTQHVTWRRAFYISLPIAGGAMLIMLLFLQVHHQKQMAFFKKLQRIDWVGNTLLIASVVAILIALSFGGTAQPWSSRQALLPLLLGLAGLAAFHAIQTSSRICPEPTIPPRLFSTRTSLAAFILSFLHGTLLYWAIYFLPAYFHSVLQSSPTRSGVRLLSTVIVVIPGAILGGVLPAAQAELAESDVASSTATWVFLRSFGSVWDVAIPVAIFNNRFLAGLGSVGSNGDSGVAALLDVRNAYQEASGEGIALLPEDLRPVVVGVYADALRWVWRVSVIFAALGFLLAWMEREVELRTTPKTEFGIDDGTGVVGAEGGNGKGAEESQAAV</sequence>
<gene>
    <name evidence="11" type="ORF">BJX66DRAFT_339799</name>
</gene>
<keyword evidence="4 9" id="KW-0812">Transmembrane</keyword>
<dbReference type="EMBL" id="JBFTWV010000072">
    <property type="protein sequence ID" value="KAL2788865.1"/>
    <property type="molecule type" value="Genomic_DNA"/>
</dbReference>
<keyword evidence="10" id="KW-0732">Signal</keyword>
<keyword evidence="12" id="KW-1185">Reference proteome</keyword>
<name>A0ABR4G026_9EURO</name>
<feature type="chain" id="PRO_5046461220" description="MFS general substrate transporter" evidence="10">
    <location>
        <begin position="32"/>
        <end position="462"/>
    </location>
</feature>
<keyword evidence="5 9" id="KW-1133">Transmembrane helix</keyword>
<evidence type="ECO:0000313" key="12">
    <source>
        <dbReference type="Proteomes" id="UP001610563"/>
    </source>
</evidence>
<evidence type="ECO:0000256" key="1">
    <source>
        <dbReference type="ARBA" id="ARBA00004141"/>
    </source>
</evidence>
<feature type="signal peptide" evidence="10">
    <location>
        <begin position="1"/>
        <end position="31"/>
    </location>
</feature>
<comment type="subcellular location">
    <subcellularLocation>
        <location evidence="1">Membrane</location>
        <topology evidence="1">Multi-pass membrane protein</topology>
    </subcellularLocation>
</comment>
<dbReference type="SUPFAM" id="SSF103473">
    <property type="entry name" value="MFS general substrate transporter"/>
    <property type="match status" value="1"/>
</dbReference>
<evidence type="ECO:0000256" key="9">
    <source>
        <dbReference type="SAM" id="Phobius"/>
    </source>
</evidence>
<feature type="transmembrane region" description="Helical" evidence="9">
    <location>
        <begin position="112"/>
        <end position="131"/>
    </location>
</feature>
<feature type="transmembrane region" description="Helical" evidence="9">
    <location>
        <begin position="404"/>
        <end position="422"/>
    </location>
</feature>
<evidence type="ECO:0000256" key="5">
    <source>
        <dbReference type="ARBA" id="ARBA00022989"/>
    </source>
</evidence>
<evidence type="ECO:0000256" key="2">
    <source>
        <dbReference type="ARBA" id="ARBA00008335"/>
    </source>
</evidence>
<dbReference type="PANTHER" id="PTHR23501:SF187">
    <property type="entry name" value="MAJOR FACILITATOR SUPERFAMILY (MFS) PROFILE DOMAIN-CONTAINING PROTEIN"/>
    <property type="match status" value="1"/>
</dbReference>
<dbReference type="Proteomes" id="UP001610563">
    <property type="component" value="Unassembled WGS sequence"/>
</dbReference>
<evidence type="ECO:0008006" key="13">
    <source>
        <dbReference type="Google" id="ProtNLM"/>
    </source>
</evidence>
<feature type="region of interest" description="Disordered" evidence="8">
    <location>
        <begin position="439"/>
        <end position="462"/>
    </location>
</feature>
<comment type="caution">
    <text evidence="11">The sequence shown here is derived from an EMBL/GenBank/DDBJ whole genome shotgun (WGS) entry which is preliminary data.</text>
</comment>
<evidence type="ECO:0000256" key="8">
    <source>
        <dbReference type="SAM" id="MobiDB-lite"/>
    </source>
</evidence>
<feature type="transmembrane region" description="Helical" evidence="9">
    <location>
        <begin position="250"/>
        <end position="269"/>
    </location>
</feature>
<dbReference type="InterPro" id="IPR010573">
    <property type="entry name" value="MFS_Str1/Tri12-like"/>
</dbReference>
<feature type="transmembrane region" description="Helical" evidence="9">
    <location>
        <begin position="289"/>
        <end position="308"/>
    </location>
</feature>
<feature type="transmembrane region" description="Helical" evidence="9">
    <location>
        <begin position="143"/>
        <end position="161"/>
    </location>
</feature>
<keyword evidence="6 9" id="KW-0472">Membrane</keyword>
<protein>
    <recommendedName>
        <fullName evidence="13">MFS general substrate transporter</fullName>
    </recommendedName>
</protein>
<dbReference type="InterPro" id="IPR036259">
    <property type="entry name" value="MFS_trans_sf"/>
</dbReference>
<accession>A0ABR4G026</accession>
<comment type="similarity">
    <text evidence="2">Belongs to the major facilitator superfamily.</text>
</comment>
<evidence type="ECO:0000256" key="4">
    <source>
        <dbReference type="ARBA" id="ARBA00022692"/>
    </source>
</evidence>
<evidence type="ECO:0000313" key="11">
    <source>
        <dbReference type="EMBL" id="KAL2788865.1"/>
    </source>
</evidence>
<feature type="transmembrane region" description="Helical" evidence="9">
    <location>
        <begin position="212"/>
        <end position="229"/>
    </location>
</feature>
<feature type="transmembrane region" description="Helical" evidence="9">
    <location>
        <begin position="328"/>
        <end position="346"/>
    </location>
</feature>
<keyword evidence="7" id="KW-0325">Glycoprotein</keyword>
<proteinExistence type="inferred from homology"/>
<reference evidence="11 12" key="1">
    <citation type="submission" date="2024-07" db="EMBL/GenBank/DDBJ databases">
        <title>Section-level genome sequencing and comparative genomics of Aspergillus sections Usti and Cavernicolus.</title>
        <authorList>
            <consortium name="Lawrence Berkeley National Laboratory"/>
            <person name="Nybo J.L."/>
            <person name="Vesth T.C."/>
            <person name="Theobald S."/>
            <person name="Frisvad J.C."/>
            <person name="Larsen T.O."/>
            <person name="Kjaerboelling I."/>
            <person name="Rothschild-Mancinelli K."/>
            <person name="Lyhne E.K."/>
            <person name="Kogle M.E."/>
            <person name="Barry K."/>
            <person name="Clum A."/>
            <person name="Na H."/>
            <person name="Ledsgaard L."/>
            <person name="Lin J."/>
            <person name="Lipzen A."/>
            <person name="Kuo A."/>
            <person name="Riley R."/>
            <person name="Mondo S."/>
            <person name="Labutti K."/>
            <person name="Haridas S."/>
            <person name="Pangalinan J."/>
            <person name="Salamov A.A."/>
            <person name="Simmons B.A."/>
            <person name="Magnuson J.K."/>
            <person name="Chen J."/>
            <person name="Drula E."/>
            <person name="Henrissat B."/>
            <person name="Wiebenga A."/>
            <person name="Lubbers R.J."/>
            <person name="Gomes A.C."/>
            <person name="Makela M.R."/>
            <person name="Stajich J."/>
            <person name="Grigoriev I.V."/>
            <person name="Mortensen U.H."/>
            <person name="De Vries R.P."/>
            <person name="Baker S.E."/>
            <person name="Andersen M.R."/>
        </authorList>
    </citation>
    <scope>NUCLEOTIDE SEQUENCE [LARGE SCALE GENOMIC DNA]</scope>
    <source>
        <strain evidence="11 12">CBS 209.92</strain>
    </source>
</reference>
<evidence type="ECO:0000256" key="10">
    <source>
        <dbReference type="SAM" id="SignalP"/>
    </source>
</evidence>